<accession>A0A5J4VE29</accession>
<proteinExistence type="predicted"/>
<organism evidence="1 2">
    <name type="scientific">Streblomastix strix</name>
    <dbReference type="NCBI Taxonomy" id="222440"/>
    <lineage>
        <taxon>Eukaryota</taxon>
        <taxon>Metamonada</taxon>
        <taxon>Preaxostyla</taxon>
        <taxon>Oxymonadida</taxon>
        <taxon>Streblomastigidae</taxon>
        <taxon>Streblomastix</taxon>
    </lineage>
</organism>
<comment type="caution">
    <text evidence="1">The sequence shown here is derived from an EMBL/GenBank/DDBJ whole genome shotgun (WGS) entry which is preliminary data.</text>
</comment>
<reference evidence="1 2" key="1">
    <citation type="submission" date="2019-03" db="EMBL/GenBank/DDBJ databases">
        <title>Single cell metagenomics reveals metabolic interactions within the superorganism composed of flagellate Streblomastix strix and complex community of Bacteroidetes bacteria on its surface.</title>
        <authorList>
            <person name="Treitli S.C."/>
            <person name="Kolisko M."/>
            <person name="Husnik F."/>
            <person name="Keeling P."/>
            <person name="Hampl V."/>
        </authorList>
    </citation>
    <scope>NUCLEOTIDE SEQUENCE [LARGE SCALE GENOMIC DNA]</scope>
    <source>
        <strain evidence="1">ST1C</strain>
    </source>
</reference>
<protein>
    <submittedName>
        <fullName evidence="1">Uncharacterized protein</fullName>
    </submittedName>
</protein>
<name>A0A5J4VE29_9EUKA</name>
<evidence type="ECO:0000313" key="1">
    <source>
        <dbReference type="EMBL" id="KAA6380634.1"/>
    </source>
</evidence>
<dbReference type="EMBL" id="SNRW01007788">
    <property type="protein sequence ID" value="KAA6380634.1"/>
    <property type="molecule type" value="Genomic_DNA"/>
</dbReference>
<feature type="non-terminal residue" evidence="1">
    <location>
        <position position="115"/>
    </location>
</feature>
<dbReference type="AlphaFoldDB" id="A0A5J4VE29"/>
<dbReference type="Proteomes" id="UP000324800">
    <property type="component" value="Unassembled WGS sequence"/>
</dbReference>
<evidence type="ECO:0000313" key="2">
    <source>
        <dbReference type="Proteomes" id="UP000324800"/>
    </source>
</evidence>
<sequence length="115" mass="12797">MVQTYDNSSVICAGGGVRSFADIQSASYSKSQDDALLSLIADKTQLIDSYTKSETNNLLNNKADNGVSYIKSEIYARDEVNTKDEDDILLLLKADKTQLIDAYSKSETYAKYELY</sequence>
<gene>
    <name evidence="1" type="ORF">EZS28_023838</name>
</gene>